<reference evidence="2 3" key="1">
    <citation type="submission" date="2020-10" db="EMBL/GenBank/DDBJ databases">
        <title>Sequencing the genomes of 1000 actinobacteria strains.</title>
        <authorList>
            <person name="Klenk H.-P."/>
        </authorList>
    </citation>
    <scope>NUCLEOTIDE SEQUENCE [LARGE SCALE GENOMIC DNA]</scope>
    <source>
        <strain evidence="2 3">DSM 43173</strain>
    </source>
</reference>
<evidence type="ECO:0000313" key="2">
    <source>
        <dbReference type="EMBL" id="MBE1590118.1"/>
    </source>
</evidence>
<dbReference type="Gene3D" id="3.40.50.720">
    <property type="entry name" value="NAD(P)-binding Rossmann-like Domain"/>
    <property type="match status" value="1"/>
</dbReference>
<dbReference type="PANTHER" id="PTHR12286:SF5">
    <property type="entry name" value="SACCHAROPINE DEHYDROGENASE-LIKE OXIDOREDUCTASE"/>
    <property type="match status" value="1"/>
</dbReference>
<dbReference type="InterPro" id="IPR036291">
    <property type="entry name" value="NAD(P)-bd_dom_sf"/>
</dbReference>
<dbReference type="InterPro" id="IPR051276">
    <property type="entry name" value="Saccharopine_DH-like_oxidrdct"/>
</dbReference>
<dbReference type="EMBL" id="JADBEK010000001">
    <property type="protein sequence ID" value="MBE1590118.1"/>
    <property type="molecule type" value="Genomic_DNA"/>
</dbReference>
<evidence type="ECO:0000259" key="1">
    <source>
        <dbReference type="Pfam" id="PF03435"/>
    </source>
</evidence>
<gene>
    <name evidence="2" type="ORF">H4W80_008376</name>
</gene>
<organism evidence="2 3">
    <name type="scientific">Nonomuraea angiospora</name>
    <dbReference type="NCBI Taxonomy" id="46172"/>
    <lineage>
        <taxon>Bacteria</taxon>
        <taxon>Bacillati</taxon>
        <taxon>Actinomycetota</taxon>
        <taxon>Actinomycetes</taxon>
        <taxon>Streptosporangiales</taxon>
        <taxon>Streptosporangiaceae</taxon>
        <taxon>Nonomuraea</taxon>
    </lineage>
</organism>
<dbReference type="InterPro" id="IPR005097">
    <property type="entry name" value="Sacchrp_dh_NADP-bd"/>
</dbReference>
<dbReference type="PANTHER" id="PTHR12286">
    <property type="entry name" value="SACCHAROPINE DEHYDROGENASE-LIKE OXIDOREDUCTASE"/>
    <property type="match status" value="1"/>
</dbReference>
<dbReference type="Pfam" id="PF03435">
    <property type="entry name" value="Sacchrp_dh_NADP"/>
    <property type="match status" value="1"/>
</dbReference>
<comment type="caution">
    <text evidence="2">The sequence shown here is derived from an EMBL/GenBank/DDBJ whole genome shotgun (WGS) entry which is preliminary data.</text>
</comment>
<dbReference type="Proteomes" id="UP000633509">
    <property type="component" value="Unassembled WGS sequence"/>
</dbReference>
<name>A0ABR9MB31_9ACTN</name>
<feature type="domain" description="Saccharopine dehydrogenase NADP binding" evidence="1">
    <location>
        <begin position="17"/>
        <end position="134"/>
    </location>
</feature>
<evidence type="ECO:0000313" key="3">
    <source>
        <dbReference type="Proteomes" id="UP000633509"/>
    </source>
</evidence>
<dbReference type="SUPFAM" id="SSF51735">
    <property type="entry name" value="NAD(P)-binding Rossmann-fold domains"/>
    <property type="match status" value="1"/>
</dbReference>
<protein>
    <submittedName>
        <fullName evidence="2">Short subunit dehydrogenase-like uncharacterized protein</fullName>
    </submittedName>
</protein>
<keyword evidence="3" id="KW-1185">Reference proteome</keyword>
<proteinExistence type="predicted"/>
<sequence>MRAVEGRLWIMERPYDIVLFGASGFTGALTAAYLSQAAGPGTRWALAGRDRAKLERLGLDVPILLADATDPASVAALARRTRVLATTVGPYVAYGEPLVAACAEAGTHYLDLTGEPEFVDLVYVRYHDRAARNGAKLVHACGFDSIPYDLGVLHTVTHLPEGVPLRVSGFLRARMTPSGGTLATMMSILGRARQAVQQGTQRRSAEPRPAGRRVSSLPGGVRYVGGWALPMPSLDPFVVGYSARLLDRYGPDFTYRQHYAVRTLPEALATVTAAGAFAALAQLPPVRGWIQDRLKPGEGPSAERRARNWFKVTFLGEGGGERVVTEVAGGDPGYGATARMFAESALCLAFDDLPDRAGQLTTASAMGLPLIDRLRAAGISFVRKR</sequence>
<accession>A0ABR9MB31</accession>